<organism evidence="2 3">
    <name type="scientific">Elsinoe batatas</name>
    <dbReference type="NCBI Taxonomy" id="2601811"/>
    <lineage>
        <taxon>Eukaryota</taxon>
        <taxon>Fungi</taxon>
        <taxon>Dikarya</taxon>
        <taxon>Ascomycota</taxon>
        <taxon>Pezizomycotina</taxon>
        <taxon>Dothideomycetes</taxon>
        <taxon>Dothideomycetidae</taxon>
        <taxon>Myriangiales</taxon>
        <taxon>Elsinoaceae</taxon>
        <taxon>Elsinoe</taxon>
    </lineage>
</organism>
<protein>
    <recommendedName>
        <fullName evidence="4">Protein rds1</fullName>
    </recommendedName>
</protein>
<keyword evidence="3" id="KW-1185">Reference proteome</keyword>
<feature type="chain" id="PRO_5035431065" description="Protein rds1" evidence="1">
    <location>
        <begin position="18"/>
        <end position="315"/>
    </location>
</feature>
<evidence type="ECO:0000313" key="2">
    <source>
        <dbReference type="EMBL" id="KAG8629560.1"/>
    </source>
</evidence>
<feature type="signal peptide" evidence="1">
    <location>
        <begin position="1"/>
        <end position="17"/>
    </location>
</feature>
<dbReference type="PANTHER" id="PTHR38705:SF1">
    <property type="entry name" value="PROTEIN RDS1"/>
    <property type="match status" value="1"/>
</dbReference>
<name>A0A8K0L8R3_9PEZI</name>
<dbReference type="OrthoDB" id="1001765at2759"/>
<evidence type="ECO:0008006" key="4">
    <source>
        <dbReference type="Google" id="ProtNLM"/>
    </source>
</evidence>
<dbReference type="PANTHER" id="PTHR38705">
    <property type="entry name" value="PROTEIN RDS1"/>
    <property type="match status" value="1"/>
</dbReference>
<accession>A0A8K0L8R3</accession>
<dbReference type="Proteomes" id="UP000809789">
    <property type="component" value="Unassembled WGS sequence"/>
</dbReference>
<dbReference type="SUPFAM" id="SSF47240">
    <property type="entry name" value="Ferritin-like"/>
    <property type="match status" value="1"/>
</dbReference>
<reference evidence="2" key="1">
    <citation type="submission" date="2021-07" db="EMBL/GenBank/DDBJ databases">
        <title>Elsinoe batatas strain:CRI-CJ2 Genome sequencing and assembly.</title>
        <authorList>
            <person name="Huang L."/>
        </authorList>
    </citation>
    <scope>NUCLEOTIDE SEQUENCE</scope>
    <source>
        <strain evidence="2">CRI-CJ2</strain>
    </source>
</reference>
<evidence type="ECO:0000313" key="3">
    <source>
        <dbReference type="Proteomes" id="UP000809789"/>
    </source>
</evidence>
<dbReference type="InterPro" id="IPR009078">
    <property type="entry name" value="Ferritin-like_SF"/>
</dbReference>
<sequence>MKTEIYSTALFAALAAAAPAPAPIEKRADNIDEVILNYALTLEHLEAAFYKEGLAKYKAADFNKAGFTEKNFYTNLKKIGQDEANHVTVIQATQKSLNYSSTAPCTYNFGITSPKAFIATASILEGVGVSAYLGAASSITNKNILTAAGSILTVEARHNAFIRNKQNKSPFPQAFDTPLGFSSVYTLAAGFITNCPTTNPALPVKAFPALSAKSATFKPNQKIVFSVPKDFKTPEGPIYVAWPTIGGSAFQEAKYSAANKTVSSTVPKIDVYGPQGQVYAILTTSNATYTDDNTLAGPAIVSVEKAAKKKAAKSS</sequence>
<dbReference type="AlphaFoldDB" id="A0A8K0L8R3"/>
<dbReference type="InterPro" id="IPR039254">
    <property type="entry name" value="Rds1"/>
</dbReference>
<proteinExistence type="predicted"/>
<gene>
    <name evidence="2" type="ORF">KVT40_003425</name>
</gene>
<evidence type="ECO:0000256" key="1">
    <source>
        <dbReference type="SAM" id="SignalP"/>
    </source>
</evidence>
<comment type="caution">
    <text evidence="2">The sequence shown here is derived from an EMBL/GenBank/DDBJ whole genome shotgun (WGS) entry which is preliminary data.</text>
</comment>
<dbReference type="EMBL" id="JAESVG020000003">
    <property type="protein sequence ID" value="KAG8629560.1"/>
    <property type="molecule type" value="Genomic_DNA"/>
</dbReference>
<dbReference type="Pfam" id="PF13668">
    <property type="entry name" value="Ferritin_2"/>
    <property type="match status" value="1"/>
</dbReference>
<keyword evidence="1" id="KW-0732">Signal</keyword>